<protein>
    <recommendedName>
        <fullName evidence="3">DUF3168 domain-containing protein</fullName>
    </recommendedName>
</protein>
<dbReference type="EMBL" id="WMHZ01000010">
    <property type="protein sequence ID" value="NDO78272.1"/>
    <property type="molecule type" value="Genomic_DNA"/>
</dbReference>
<evidence type="ECO:0000313" key="2">
    <source>
        <dbReference type="Proteomes" id="UP000471026"/>
    </source>
</evidence>
<evidence type="ECO:0000313" key="1">
    <source>
        <dbReference type="EMBL" id="NDO78272.1"/>
    </source>
</evidence>
<proteinExistence type="predicted"/>
<accession>A0A6N9QYE6</accession>
<name>A0A6N9QYE6_9MICC</name>
<dbReference type="RefSeq" id="WP_162229638.1">
    <property type="nucleotide sequence ID" value="NZ_WMHZ01000010.1"/>
</dbReference>
<dbReference type="Proteomes" id="UP000471026">
    <property type="component" value="Unassembled WGS sequence"/>
</dbReference>
<sequence>MFPDLIAVLVAYLKHRVDATVVGDIPDGWDYTKPVVHVADMGGPGVFRHVLDQRRVSFYVTHPDRAKASRLTEHVRELIQDYQGGPWYWVSDTATVAYFPDGAVKKPRYVYTARINTKKV</sequence>
<comment type="caution">
    <text evidence="1">The sequence shown here is derived from an EMBL/GenBank/DDBJ whole genome shotgun (WGS) entry which is preliminary data.</text>
</comment>
<gene>
    <name evidence="1" type="ORF">GKZ75_08555</name>
</gene>
<organism evidence="1 2">
    <name type="scientific">Kocuria marina subsp. indica</name>
    <dbReference type="NCBI Taxonomy" id="1049583"/>
    <lineage>
        <taxon>Bacteria</taxon>
        <taxon>Bacillati</taxon>
        <taxon>Actinomycetota</taxon>
        <taxon>Actinomycetes</taxon>
        <taxon>Micrococcales</taxon>
        <taxon>Micrococcaceae</taxon>
        <taxon>Kocuria</taxon>
    </lineage>
</organism>
<reference evidence="1 2" key="1">
    <citation type="submission" date="2019-11" db="EMBL/GenBank/DDBJ databases">
        <title>Draft genome sequence of Kocuria indica DP-K7, a methyl red degrading Actinobacterium.</title>
        <authorList>
            <person name="Kumaran S."/>
            <person name="Tischler D."/>
            <person name="Ngo A.C.R."/>
            <person name="Schultes F."/>
        </authorList>
    </citation>
    <scope>NUCLEOTIDE SEQUENCE [LARGE SCALE GENOMIC DNA]</scope>
    <source>
        <strain evidence="1 2">DP-K7</strain>
    </source>
</reference>
<evidence type="ECO:0008006" key="3">
    <source>
        <dbReference type="Google" id="ProtNLM"/>
    </source>
</evidence>
<dbReference type="AlphaFoldDB" id="A0A6N9QYE6"/>